<dbReference type="Proteomes" id="UP001595616">
    <property type="component" value="Unassembled WGS sequence"/>
</dbReference>
<sequence length="353" mass="41816">MKLKNLQFIYDSDSYSRLEDFVINSVRDKYERTQFFNKGYEDNLIIRFHKWKYFGNQASHVWLWLKSLNSAIEIWFKGNNRTEIICINPIIGIFLGMINKLNRNRRRIIVCGFLFEPKSNQVYYKLRKLFVNFSFGHVDKIVVYSSSEILYYSEEFPYLKNKFTFILFGKDFLQYNTREMLKKNPLKGYIGSGGASNRDYDFLFRLINSFPSLKFKIATRPYIIGNKYIPINVEIDYAVTPTHFGRFIQESKFFILPLSNSKVSSGHMVLLECMANGIPVLVSNVPGIKDYLEDEIVIKLDTENITNTEYVVNKMNLDVENSEFRYKLEFQCKNVYQDKYTTKKFVERILLHL</sequence>
<comment type="caution">
    <text evidence="1">The sequence shown here is derived from an EMBL/GenBank/DDBJ whole genome shotgun (WGS) entry which is preliminary data.</text>
</comment>
<dbReference type="SUPFAM" id="SSF53756">
    <property type="entry name" value="UDP-Glycosyltransferase/glycogen phosphorylase"/>
    <property type="match status" value="1"/>
</dbReference>
<protein>
    <submittedName>
        <fullName evidence="1">Glycosyltransferase</fullName>
    </submittedName>
</protein>
<name>A0ABV7YS90_9BACT</name>
<dbReference type="Gene3D" id="3.40.50.2000">
    <property type="entry name" value="Glycogen Phosphorylase B"/>
    <property type="match status" value="1"/>
</dbReference>
<proteinExistence type="predicted"/>
<evidence type="ECO:0000313" key="2">
    <source>
        <dbReference type="Proteomes" id="UP001595616"/>
    </source>
</evidence>
<gene>
    <name evidence="1" type="ORF">ACFOOI_02245</name>
</gene>
<dbReference type="RefSeq" id="WP_379834560.1">
    <property type="nucleotide sequence ID" value="NZ_JBHRYQ010000001.1"/>
</dbReference>
<reference evidence="2" key="1">
    <citation type="journal article" date="2019" name="Int. J. Syst. Evol. Microbiol.">
        <title>The Global Catalogue of Microorganisms (GCM) 10K type strain sequencing project: providing services to taxonomists for standard genome sequencing and annotation.</title>
        <authorList>
            <consortium name="The Broad Institute Genomics Platform"/>
            <consortium name="The Broad Institute Genome Sequencing Center for Infectious Disease"/>
            <person name="Wu L."/>
            <person name="Ma J."/>
        </authorList>
    </citation>
    <scope>NUCLEOTIDE SEQUENCE [LARGE SCALE GENOMIC DNA]</scope>
    <source>
        <strain evidence="2">CECT 7956</strain>
    </source>
</reference>
<organism evidence="1 2">
    <name type="scientific">Lacihabitans lacunae</name>
    <dbReference type="NCBI Taxonomy" id="1028214"/>
    <lineage>
        <taxon>Bacteria</taxon>
        <taxon>Pseudomonadati</taxon>
        <taxon>Bacteroidota</taxon>
        <taxon>Cytophagia</taxon>
        <taxon>Cytophagales</taxon>
        <taxon>Leadbetterellaceae</taxon>
        <taxon>Lacihabitans</taxon>
    </lineage>
</organism>
<keyword evidence="2" id="KW-1185">Reference proteome</keyword>
<dbReference type="EMBL" id="JBHRYQ010000001">
    <property type="protein sequence ID" value="MFC3809464.1"/>
    <property type="molecule type" value="Genomic_DNA"/>
</dbReference>
<accession>A0ABV7YS90</accession>
<evidence type="ECO:0000313" key="1">
    <source>
        <dbReference type="EMBL" id="MFC3809464.1"/>
    </source>
</evidence>